<evidence type="ECO:0000313" key="1">
    <source>
        <dbReference type="EMBL" id="DAF98449.1"/>
    </source>
</evidence>
<accession>A0A8S5UVD3</accession>
<organism evidence="1">
    <name type="scientific">Siphoviridae sp. ctwfx1</name>
    <dbReference type="NCBI Taxonomy" id="2825732"/>
    <lineage>
        <taxon>Viruses</taxon>
        <taxon>Duplodnaviria</taxon>
        <taxon>Heunggongvirae</taxon>
        <taxon>Uroviricota</taxon>
        <taxon>Caudoviricetes</taxon>
    </lineage>
</organism>
<reference evidence="1" key="1">
    <citation type="journal article" date="2021" name="Proc. Natl. Acad. Sci. U.S.A.">
        <title>A Catalog of Tens of Thousands of Viruses from Human Metagenomes Reveals Hidden Associations with Chronic Diseases.</title>
        <authorList>
            <person name="Tisza M.J."/>
            <person name="Buck C.B."/>
        </authorList>
    </citation>
    <scope>NUCLEOTIDE SEQUENCE</scope>
    <source>
        <strain evidence="1">Ctwfx1</strain>
    </source>
</reference>
<name>A0A8S5UVD3_9CAUD</name>
<protein>
    <submittedName>
        <fullName evidence="1">PhnA Zinc-Ribbon</fullName>
    </submittedName>
</protein>
<dbReference type="EMBL" id="BK016147">
    <property type="protein sequence ID" value="DAF98449.1"/>
    <property type="molecule type" value="Genomic_DNA"/>
</dbReference>
<proteinExistence type="predicted"/>
<sequence length="169" mass="18434">MIRKCVICGAEFDTPPSNNKRTCSLACSAAWRSRQHKGRHNKWSAAAKQNAAAAAERTGNLAHGTEAALALQEGQRGPQNRNAKIWHLRSPEGEPVVAVNLLDWAREHAADDFGVEPTDENAARIAAGFRQLKRSMEGKLRRKSGAPYTVSTYKGWTLAAVEAKNKSAD</sequence>